<feature type="compositionally biased region" description="Low complexity" evidence="1">
    <location>
        <begin position="24"/>
        <end position="33"/>
    </location>
</feature>
<dbReference type="PANTHER" id="PTHR43312:SF1">
    <property type="entry name" value="NADP-DEPENDENT OXIDOREDUCTASE DOMAIN-CONTAINING PROTEIN"/>
    <property type="match status" value="1"/>
</dbReference>
<accession>A0A5C5V4H7</accession>
<reference evidence="3 4" key="1">
    <citation type="submission" date="2019-02" db="EMBL/GenBank/DDBJ databases">
        <title>Deep-cultivation of Planctomycetes and their phenomic and genomic characterization uncovers novel biology.</title>
        <authorList>
            <person name="Wiegand S."/>
            <person name="Jogler M."/>
            <person name="Boedeker C."/>
            <person name="Pinto D."/>
            <person name="Vollmers J."/>
            <person name="Rivas-Marin E."/>
            <person name="Kohn T."/>
            <person name="Peeters S.H."/>
            <person name="Heuer A."/>
            <person name="Rast P."/>
            <person name="Oberbeckmann S."/>
            <person name="Bunk B."/>
            <person name="Jeske O."/>
            <person name="Meyerdierks A."/>
            <person name="Storesund J.E."/>
            <person name="Kallscheuer N."/>
            <person name="Luecker S."/>
            <person name="Lage O.M."/>
            <person name="Pohl T."/>
            <person name="Merkel B.J."/>
            <person name="Hornburger P."/>
            <person name="Mueller R.-W."/>
            <person name="Bruemmer F."/>
            <person name="Labrenz M."/>
            <person name="Spormann A.M."/>
            <person name="Op Den Camp H."/>
            <person name="Overmann J."/>
            <person name="Amann R."/>
            <person name="Jetten M.S.M."/>
            <person name="Mascher T."/>
            <person name="Medema M.H."/>
            <person name="Devos D.P."/>
            <person name="Kaster A.-K."/>
            <person name="Ovreas L."/>
            <person name="Rohde M."/>
            <person name="Galperin M.Y."/>
            <person name="Jogler C."/>
        </authorList>
    </citation>
    <scope>NUCLEOTIDE SEQUENCE [LARGE SCALE GENOMIC DNA]</scope>
    <source>
        <strain evidence="3 4">KOR34</strain>
    </source>
</reference>
<dbReference type="EMBL" id="SIHJ01000002">
    <property type="protein sequence ID" value="TWT33436.1"/>
    <property type="molecule type" value="Genomic_DNA"/>
</dbReference>
<dbReference type="PROSITE" id="PS51318">
    <property type="entry name" value="TAT"/>
    <property type="match status" value="1"/>
</dbReference>
<dbReference type="AlphaFoldDB" id="A0A5C5V4H7"/>
<name>A0A5C5V4H7_9BACT</name>
<dbReference type="SUPFAM" id="SSF51430">
    <property type="entry name" value="NAD(P)-linked oxidoreductase"/>
    <property type="match status" value="1"/>
</dbReference>
<dbReference type="InterPro" id="IPR006311">
    <property type="entry name" value="TAT_signal"/>
</dbReference>
<gene>
    <name evidence="3" type="ORF">KOR34_32680</name>
</gene>
<dbReference type="InterPro" id="IPR053135">
    <property type="entry name" value="AKR2_Oxidoreductase"/>
</dbReference>
<sequence length="319" mass="35191">MSEFDRRKFLGASAGLAAGVAAAASSGESASGAEQSTKADQAKDLPPGQVPPPPQITLGDTGIKMSRLGQGTGVHGGNRQSDQTRMGFQDIVSLFHHAYDRGLRFFDLADLYGTHIYFREALRTIPRDEVAILTKVWWRYDGPEENTSDKERAQDTRATLERFRHELTTDYLDIVLLHCLMDGGWRGKMNPYMDVLNEEKEKGRVKAVGVSCHDFAALKAAAAEPWVDVILARINPKGVLMDASPDEVITVLRKAKANGKAIIGMKIFGEGKLSDQREECMKFAQGHDFMDAMTIGFEKPEQIDEVLRLMAKYPSTANG</sequence>
<protein>
    <submittedName>
        <fullName evidence="3">2,5-diketo-D-gluconate reductase B</fullName>
    </submittedName>
</protein>
<feature type="region of interest" description="Disordered" evidence="1">
    <location>
        <begin position="24"/>
        <end position="82"/>
    </location>
</feature>
<dbReference type="InterPro" id="IPR023210">
    <property type="entry name" value="NADP_OxRdtase_dom"/>
</dbReference>
<evidence type="ECO:0000256" key="1">
    <source>
        <dbReference type="SAM" id="MobiDB-lite"/>
    </source>
</evidence>
<evidence type="ECO:0000313" key="4">
    <source>
        <dbReference type="Proteomes" id="UP000316714"/>
    </source>
</evidence>
<dbReference type="InterPro" id="IPR020471">
    <property type="entry name" value="AKR"/>
</dbReference>
<dbReference type="PRINTS" id="PR00069">
    <property type="entry name" value="ALDKETRDTASE"/>
</dbReference>
<feature type="domain" description="NADP-dependent oxidoreductase" evidence="2">
    <location>
        <begin position="76"/>
        <end position="279"/>
    </location>
</feature>
<dbReference type="Proteomes" id="UP000316714">
    <property type="component" value="Unassembled WGS sequence"/>
</dbReference>
<organism evidence="3 4">
    <name type="scientific">Posidoniimonas corsicana</name>
    <dbReference type="NCBI Taxonomy" id="1938618"/>
    <lineage>
        <taxon>Bacteria</taxon>
        <taxon>Pseudomonadati</taxon>
        <taxon>Planctomycetota</taxon>
        <taxon>Planctomycetia</taxon>
        <taxon>Pirellulales</taxon>
        <taxon>Lacipirellulaceae</taxon>
        <taxon>Posidoniimonas</taxon>
    </lineage>
</organism>
<dbReference type="PANTHER" id="PTHR43312">
    <property type="entry name" value="D-THREO-ALDOSE 1-DEHYDROGENASE"/>
    <property type="match status" value="1"/>
</dbReference>
<dbReference type="RefSeq" id="WP_197531496.1">
    <property type="nucleotide sequence ID" value="NZ_SIHJ01000002.1"/>
</dbReference>
<dbReference type="Pfam" id="PF00248">
    <property type="entry name" value="Aldo_ket_red"/>
    <property type="match status" value="1"/>
</dbReference>
<proteinExistence type="predicted"/>
<dbReference type="GO" id="GO:0016491">
    <property type="term" value="F:oxidoreductase activity"/>
    <property type="evidence" value="ECO:0007669"/>
    <property type="project" value="InterPro"/>
</dbReference>
<evidence type="ECO:0000313" key="3">
    <source>
        <dbReference type="EMBL" id="TWT33436.1"/>
    </source>
</evidence>
<keyword evidence="4" id="KW-1185">Reference proteome</keyword>
<dbReference type="CDD" id="cd19100">
    <property type="entry name" value="AKR_unchar"/>
    <property type="match status" value="1"/>
</dbReference>
<comment type="caution">
    <text evidence="3">The sequence shown here is derived from an EMBL/GenBank/DDBJ whole genome shotgun (WGS) entry which is preliminary data.</text>
</comment>
<dbReference type="Gene3D" id="3.20.20.100">
    <property type="entry name" value="NADP-dependent oxidoreductase domain"/>
    <property type="match status" value="1"/>
</dbReference>
<evidence type="ECO:0000259" key="2">
    <source>
        <dbReference type="Pfam" id="PF00248"/>
    </source>
</evidence>
<dbReference type="InterPro" id="IPR036812">
    <property type="entry name" value="NAD(P)_OxRdtase_dom_sf"/>
</dbReference>